<keyword evidence="10 16" id="KW-0560">Oxidoreductase</keyword>
<dbReference type="PROSITE" id="PS00086">
    <property type="entry name" value="CYTOCHROME_P450"/>
    <property type="match status" value="1"/>
</dbReference>
<evidence type="ECO:0000313" key="19">
    <source>
        <dbReference type="Proteomes" id="UP001549921"/>
    </source>
</evidence>
<dbReference type="SUPFAM" id="SSF48264">
    <property type="entry name" value="Cytochrome P450"/>
    <property type="match status" value="1"/>
</dbReference>
<evidence type="ECO:0000256" key="5">
    <source>
        <dbReference type="ARBA" id="ARBA00012109"/>
    </source>
</evidence>
<keyword evidence="9" id="KW-0492">Microsome</keyword>
<comment type="similarity">
    <text evidence="4 16">Belongs to the cytochrome P450 family.</text>
</comment>
<dbReference type="InterPro" id="IPR017972">
    <property type="entry name" value="Cyt_P450_CS"/>
</dbReference>
<evidence type="ECO:0000256" key="3">
    <source>
        <dbReference type="ARBA" id="ARBA00004406"/>
    </source>
</evidence>
<dbReference type="InterPro" id="IPR050476">
    <property type="entry name" value="Insect_CytP450_Detox"/>
</dbReference>
<dbReference type="CDD" id="cd11056">
    <property type="entry name" value="CYP6-like"/>
    <property type="match status" value="1"/>
</dbReference>
<proteinExistence type="inferred from homology"/>
<keyword evidence="8" id="KW-0256">Endoplasmic reticulum</keyword>
<protein>
    <recommendedName>
        <fullName evidence="5">unspecific monooxygenase</fullName>
        <ecNumber evidence="5">1.14.14.1</ecNumber>
    </recommendedName>
</protein>
<feature type="signal peptide" evidence="17">
    <location>
        <begin position="1"/>
        <end position="15"/>
    </location>
</feature>
<feature type="chain" id="PRO_5044860106" description="unspecific monooxygenase" evidence="17">
    <location>
        <begin position="16"/>
        <end position="532"/>
    </location>
</feature>
<evidence type="ECO:0000256" key="16">
    <source>
        <dbReference type="RuleBase" id="RU000461"/>
    </source>
</evidence>
<keyword evidence="7 15" id="KW-0479">Metal-binding</keyword>
<dbReference type="AlphaFoldDB" id="A0ABD0SH43"/>
<comment type="subcellular location">
    <subcellularLocation>
        <location evidence="3">Endoplasmic reticulum membrane</location>
        <topology evidence="3">Peripheral membrane protein</topology>
    </subcellularLocation>
    <subcellularLocation>
        <location evidence="2">Microsome membrane</location>
        <topology evidence="2">Peripheral membrane protein</topology>
    </subcellularLocation>
</comment>
<dbReference type="Proteomes" id="UP001549921">
    <property type="component" value="Unassembled WGS sequence"/>
</dbReference>
<dbReference type="GO" id="GO:0005789">
    <property type="term" value="C:endoplasmic reticulum membrane"/>
    <property type="evidence" value="ECO:0007669"/>
    <property type="project" value="UniProtKB-SubCell"/>
</dbReference>
<keyword evidence="6 15" id="KW-0349">Heme</keyword>
<evidence type="ECO:0000256" key="9">
    <source>
        <dbReference type="ARBA" id="ARBA00022848"/>
    </source>
</evidence>
<name>A0ABD0SH43_LOXSC</name>
<keyword evidence="11 15" id="KW-0408">Iron</keyword>
<dbReference type="FunFam" id="1.10.630.10:FF:000042">
    <property type="entry name" value="Cytochrome P450"/>
    <property type="match status" value="1"/>
</dbReference>
<comment type="cofactor">
    <cofactor evidence="1 15">
        <name>heme</name>
        <dbReference type="ChEBI" id="CHEBI:30413"/>
    </cofactor>
</comment>
<dbReference type="InterPro" id="IPR002401">
    <property type="entry name" value="Cyt_P450_E_grp-I"/>
</dbReference>
<evidence type="ECO:0000256" key="4">
    <source>
        <dbReference type="ARBA" id="ARBA00010617"/>
    </source>
</evidence>
<dbReference type="Gene3D" id="1.10.630.10">
    <property type="entry name" value="Cytochrome P450"/>
    <property type="match status" value="1"/>
</dbReference>
<keyword evidence="17" id="KW-0732">Signal</keyword>
<evidence type="ECO:0000256" key="1">
    <source>
        <dbReference type="ARBA" id="ARBA00001971"/>
    </source>
</evidence>
<dbReference type="GO" id="GO:0046872">
    <property type="term" value="F:metal ion binding"/>
    <property type="evidence" value="ECO:0007669"/>
    <property type="project" value="UniProtKB-KW"/>
</dbReference>
<evidence type="ECO:0000313" key="18">
    <source>
        <dbReference type="EMBL" id="KAL0819174.1"/>
    </source>
</evidence>
<keyword evidence="13" id="KW-0472">Membrane</keyword>
<gene>
    <name evidence="18" type="ORF">ABMA28_008427</name>
</gene>
<feature type="binding site" description="axial binding residue" evidence="15">
    <location>
        <position position="457"/>
    </location>
    <ligand>
        <name>heme</name>
        <dbReference type="ChEBI" id="CHEBI:30413"/>
    </ligand>
    <ligandPart>
        <name>Fe</name>
        <dbReference type="ChEBI" id="CHEBI:18248"/>
    </ligandPart>
</feature>
<evidence type="ECO:0000256" key="8">
    <source>
        <dbReference type="ARBA" id="ARBA00022824"/>
    </source>
</evidence>
<comment type="caution">
    <text evidence="18">The sequence shown here is derived from an EMBL/GenBank/DDBJ whole genome shotgun (WGS) entry which is preliminary data.</text>
</comment>
<dbReference type="GO" id="GO:0016712">
    <property type="term" value="F:oxidoreductase activity, acting on paired donors, with incorporation or reduction of molecular oxygen, reduced flavin or flavoprotein as one donor, and incorporation of one atom of oxygen"/>
    <property type="evidence" value="ECO:0007669"/>
    <property type="project" value="UniProtKB-EC"/>
</dbReference>
<dbReference type="EMBL" id="JBEDNZ010000021">
    <property type="protein sequence ID" value="KAL0819174.1"/>
    <property type="molecule type" value="Genomic_DNA"/>
</dbReference>
<evidence type="ECO:0000256" key="15">
    <source>
        <dbReference type="PIRSR" id="PIRSR602401-1"/>
    </source>
</evidence>
<sequence length="532" mass="60900">MFWLIVLSVLAGAIALAYYFSTCNFDYWKKKNVPFAKPVPLLGNYGNLFLLRKHFNHTAHDIYKEFPDEPVVGAFMGTVPTLVVKDPEYIKKVTTKDFYYYNSRGMADYADREAFNKNIFASHGDYWKTVRQNLSPVFSTSKMKNMFHLIADCSYAFEKLIDEEASATNSVMPAHQLISRFTMACITSAAFGVDSETMGEGYKTNPFTKAGEMVLNKSKTNCFKAYFRMTWPGIFYLFRLKSLPVPVMDMFYDFMTSVFEARNHKPTSRNDFVDFILGFKEKEFITGETLSSPTSPVKRTSVEVSDDFLVSNCLIFFLAGFETSATTSSYTLYELAKHPEAQNKLLKEIDDYLERTGNKIHYESTAELPYLQACIDEALRLYPVLGVSTREVVEEVTLGSVRLDRGVQIHIPTYSLQRDPKYFPEPEKYRPERFLGEEKQKIVPHTYMPFGDGPRLCIGMRFARMQMTAGLITLLKKYRVELAPGTPTEPDLDPLTVLLPSPTKPLNLKFIVREGWENRVFVKSETRTSCKA</sequence>
<evidence type="ECO:0000256" key="17">
    <source>
        <dbReference type="SAM" id="SignalP"/>
    </source>
</evidence>
<dbReference type="PANTHER" id="PTHR24292">
    <property type="entry name" value="CYTOCHROME P450"/>
    <property type="match status" value="1"/>
</dbReference>
<evidence type="ECO:0000256" key="12">
    <source>
        <dbReference type="ARBA" id="ARBA00023033"/>
    </source>
</evidence>
<dbReference type="EC" id="1.14.14.1" evidence="5"/>
<accession>A0ABD0SH43</accession>
<evidence type="ECO:0000256" key="7">
    <source>
        <dbReference type="ARBA" id="ARBA00022723"/>
    </source>
</evidence>
<dbReference type="PRINTS" id="PR00385">
    <property type="entry name" value="P450"/>
</dbReference>
<evidence type="ECO:0000256" key="13">
    <source>
        <dbReference type="ARBA" id="ARBA00023136"/>
    </source>
</evidence>
<dbReference type="Pfam" id="PF00067">
    <property type="entry name" value="p450"/>
    <property type="match status" value="1"/>
</dbReference>
<comment type="catalytic activity">
    <reaction evidence="14">
        <text>an organic molecule + reduced [NADPH--hemoprotein reductase] + O2 = an alcohol + oxidized [NADPH--hemoprotein reductase] + H2O + H(+)</text>
        <dbReference type="Rhea" id="RHEA:17149"/>
        <dbReference type="Rhea" id="RHEA-COMP:11964"/>
        <dbReference type="Rhea" id="RHEA-COMP:11965"/>
        <dbReference type="ChEBI" id="CHEBI:15377"/>
        <dbReference type="ChEBI" id="CHEBI:15378"/>
        <dbReference type="ChEBI" id="CHEBI:15379"/>
        <dbReference type="ChEBI" id="CHEBI:30879"/>
        <dbReference type="ChEBI" id="CHEBI:57618"/>
        <dbReference type="ChEBI" id="CHEBI:58210"/>
        <dbReference type="ChEBI" id="CHEBI:142491"/>
        <dbReference type="EC" id="1.14.14.1"/>
    </reaction>
</comment>
<keyword evidence="12 16" id="KW-0503">Monooxygenase</keyword>
<evidence type="ECO:0000256" key="10">
    <source>
        <dbReference type="ARBA" id="ARBA00023002"/>
    </source>
</evidence>
<dbReference type="PRINTS" id="PR00463">
    <property type="entry name" value="EP450I"/>
</dbReference>
<evidence type="ECO:0000256" key="14">
    <source>
        <dbReference type="ARBA" id="ARBA00047827"/>
    </source>
</evidence>
<evidence type="ECO:0000256" key="2">
    <source>
        <dbReference type="ARBA" id="ARBA00004174"/>
    </source>
</evidence>
<evidence type="ECO:0000256" key="11">
    <source>
        <dbReference type="ARBA" id="ARBA00023004"/>
    </source>
</evidence>
<reference evidence="18 19" key="1">
    <citation type="submission" date="2024-06" db="EMBL/GenBank/DDBJ databases">
        <title>A chromosome-level genome assembly of beet webworm, Loxostege sticticalis.</title>
        <authorList>
            <person name="Zhang Y."/>
        </authorList>
    </citation>
    <scope>NUCLEOTIDE SEQUENCE [LARGE SCALE GENOMIC DNA]</scope>
    <source>
        <strain evidence="18">AQ028</strain>
        <tissue evidence="18">Male pupae</tissue>
    </source>
</reference>
<evidence type="ECO:0000256" key="6">
    <source>
        <dbReference type="ARBA" id="ARBA00022617"/>
    </source>
</evidence>
<organism evidence="18 19">
    <name type="scientific">Loxostege sticticalis</name>
    <name type="common">Beet webworm moth</name>
    <dbReference type="NCBI Taxonomy" id="481309"/>
    <lineage>
        <taxon>Eukaryota</taxon>
        <taxon>Metazoa</taxon>
        <taxon>Ecdysozoa</taxon>
        <taxon>Arthropoda</taxon>
        <taxon>Hexapoda</taxon>
        <taxon>Insecta</taxon>
        <taxon>Pterygota</taxon>
        <taxon>Neoptera</taxon>
        <taxon>Endopterygota</taxon>
        <taxon>Lepidoptera</taxon>
        <taxon>Glossata</taxon>
        <taxon>Ditrysia</taxon>
        <taxon>Pyraloidea</taxon>
        <taxon>Crambidae</taxon>
        <taxon>Pyraustinae</taxon>
        <taxon>Loxostege</taxon>
    </lineage>
</organism>
<dbReference type="PANTHER" id="PTHR24292:SF54">
    <property type="entry name" value="CYP9F3-RELATED"/>
    <property type="match status" value="1"/>
</dbReference>
<dbReference type="InterPro" id="IPR036396">
    <property type="entry name" value="Cyt_P450_sf"/>
</dbReference>
<dbReference type="InterPro" id="IPR001128">
    <property type="entry name" value="Cyt_P450"/>
</dbReference>